<dbReference type="RefSeq" id="WP_338598704.1">
    <property type="nucleotide sequence ID" value="NZ_CP146016.1"/>
</dbReference>
<dbReference type="EMBL" id="CP146016">
    <property type="protein sequence ID" value="WWQ59508.1"/>
    <property type="molecule type" value="Genomic_DNA"/>
</dbReference>
<organism evidence="2 3">
    <name type="scientific">Sulfolobus tengchongensis</name>
    <dbReference type="NCBI Taxonomy" id="207809"/>
    <lineage>
        <taxon>Archaea</taxon>
        <taxon>Thermoproteota</taxon>
        <taxon>Thermoprotei</taxon>
        <taxon>Sulfolobales</taxon>
        <taxon>Sulfolobaceae</taxon>
        <taxon>Sulfolobus</taxon>
    </lineage>
</organism>
<proteinExistence type="predicted"/>
<feature type="domain" description="FAD/NAD(P)-binding" evidence="1">
    <location>
        <begin position="3"/>
        <end position="279"/>
    </location>
</feature>
<dbReference type="PANTHER" id="PTHR43755:SF1">
    <property type="entry name" value="FAD-DEPENDENT PYRIDINE NUCLEOTIDE-DISULPHIDE OXIDOREDUCTASE"/>
    <property type="match status" value="1"/>
</dbReference>
<evidence type="ECO:0000313" key="2">
    <source>
        <dbReference type="EMBL" id="WWQ59508.1"/>
    </source>
</evidence>
<dbReference type="InterPro" id="IPR023753">
    <property type="entry name" value="FAD/NAD-binding_dom"/>
</dbReference>
<evidence type="ECO:0000313" key="3">
    <source>
        <dbReference type="Proteomes" id="UP001432202"/>
    </source>
</evidence>
<keyword evidence="3" id="KW-1185">Reference proteome</keyword>
<dbReference type="InterPro" id="IPR052541">
    <property type="entry name" value="SQRD"/>
</dbReference>
<protein>
    <submittedName>
        <fullName evidence="2">FAD/NAD(P)-binding oxidoreductase</fullName>
        <ecNumber evidence="2">1.-.-.-</ecNumber>
    </submittedName>
</protein>
<sequence length="368" mass="40910">MKRLVIVGGGNAGTLISNLLAGKLDITVIEPNEYHIYQPGLVDYIIGDVGEDKIKMPTRSVLKQSIKWVKSKATKIIPEDRAVITEDGQRYEGDYLIIATGGQNKSIFNLRGYHTLDEVRAIREEVLNPKGKNFVIGSLPGIIKCPAAPWELSFLIKRKYPDANVNVIIPAKQPPPLQVPMSNMFNKKASELGIKVYKGFVINEVNHNERYIVSTEGEKVKFDHLIIDTPIFTSFTELADKSGLIPVDKDTLIHKDGVFVVGDVNNTPTPKTGAAAHFQAEVVVNNILYEIEGNRSKEKYDGTAMCAVYSGIGEGMLVWLNYEKSKALGPISLYYHMKKMFTNLYWASLNGSIDVVLRPMVASIRKIV</sequence>
<dbReference type="PRINTS" id="PR00368">
    <property type="entry name" value="FADPNR"/>
</dbReference>
<dbReference type="InterPro" id="IPR036188">
    <property type="entry name" value="FAD/NAD-bd_sf"/>
</dbReference>
<gene>
    <name evidence="2" type="ORF">V6M85_08380</name>
</gene>
<name>A0AAX4KZT3_9CREN</name>
<evidence type="ECO:0000259" key="1">
    <source>
        <dbReference type="Pfam" id="PF07992"/>
    </source>
</evidence>
<dbReference type="Pfam" id="PF07992">
    <property type="entry name" value="Pyr_redox_2"/>
    <property type="match status" value="1"/>
</dbReference>
<accession>A0AAX4KZT3</accession>
<dbReference type="AlphaFoldDB" id="A0AAX4KZT3"/>
<dbReference type="SUPFAM" id="SSF51905">
    <property type="entry name" value="FAD/NAD(P)-binding domain"/>
    <property type="match status" value="2"/>
</dbReference>
<dbReference type="Proteomes" id="UP001432202">
    <property type="component" value="Chromosome"/>
</dbReference>
<keyword evidence="2" id="KW-0560">Oxidoreductase</keyword>
<dbReference type="EC" id="1.-.-.-" evidence="2"/>
<dbReference type="GO" id="GO:0016491">
    <property type="term" value="F:oxidoreductase activity"/>
    <property type="evidence" value="ECO:0007669"/>
    <property type="project" value="UniProtKB-KW"/>
</dbReference>
<dbReference type="Gene3D" id="3.50.50.100">
    <property type="match status" value="1"/>
</dbReference>
<reference evidence="2 3" key="1">
    <citation type="submission" date="2024-02" db="EMBL/GenBank/DDBJ databases">
        <title>STSV induces naive adaptation in Sulfolobus.</title>
        <authorList>
            <person name="Xiang X."/>
            <person name="Song M."/>
        </authorList>
    </citation>
    <scope>NUCLEOTIDE SEQUENCE [LARGE SCALE GENOMIC DNA]</scope>
    <source>
        <strain evidence="2 3">RT2</strain>
    </source>
</reference>
<dbReference type="PANTHER" id="PTHR43755">
    <property type="match status" value="1"/>
</dbReference>
<dbReference type="GeneID" id="89336779"/>